<gene>
    <name evidence="2" type="ORF">QLQ12_02355</name>
</gene>
<dbReference type="EMBL" id="JASCTH010000001">
    <property type="protein sequence ID" value="MDI6097440.1"/>
    <property type="molecule type" value="Genomic_DNA"/>
</dbReference>
<evidence type="ECO:0000313" key="3">
    <source>
        <dbReference type="Proteomes" id="UP001241758"/>
    </source>
</evidence>
<proteinExistence type="predicted"/>
<evidence type="ECO:0000313" key="2">
    <source>
        <dbReference type="EMBL" id="MDI6097440.1"/>
    </source>
</evidence>
<comment type="caution">
    <text evidence="2">The sequence shown here is derived from an EMBL/GenBank/DDBJ whole genome shotgun (WGS) entry which is preliminary data.</text>
</comment>
<feature type="domain" description="Thioredoxin" evidence="1">
    <location>
        <begin position="47"/>
        <end position="174"/>
    </location>
</feature>
<reference evidence="2 3" key="1">
    <citation type="submission" date="2023-05" db="EMBL/GenBank/DDBJ databases">
        <title>Actinoplanes sp. NEAU-A12 genome sequencing.</title>
        <authorList>
            <person name="Wang Z.-S."/>
        </authorList>
    </citation>
    <scope>NUCLEOTIDE SEQUENCE [LARGE SCALE GENOMIC DNA]</scope>
    <source>
        <strain evidence="2 3">NEAU-A12</strain>
    </source>
</reference>
<dbReference type="PROSITE" id="PS51352">
    <property type="entry name" value="THIOREDOXIN_2"/>
    <property type="match status" value="1"/>
</dbReference>
<dbReference type="InterPro" id="IPR000866">
    <property type="entry name" value="AhpC/TSA"/>
</dbReference>
<dbReference type="SUPFAM" id="SSF52833">
    <property type="entry name" value="Thioredoxin-like"/>
    <property type="match status" value="1"/>
</dbReference>
<dbReference type="Proteomes" id="UP001241758">
    <property type="component" value="Unassembled WGS sequence"/>
</dbReference>
<dbReference type="InterPro" id="IPR013766">
    <property type="entry name" value="Thioredoxin_domain"/>
</dbReference>
<dbReference type="CDD" id="cd02966">
    <property type="entry name" value="TlpA_like_family"/>
    <property type="match status" value="1"/>
</dbReference>
<organism evidence="2 3">
    <name type="scientific">Actinoplanes sandaracinus</name>
    <dbReference type="NCBI Taxonomy" id="3045177"/>
    <lineage>
        <taxon>Bacteria</taxon>
        <taxon>Bacillati</taxon>
        <taxon>Actinomycetota</taxon>
        <taxon>Actinomycetes</taxon>
        <taxon>Micromonosporales</taxon>
        <taxon>Micromonosporaceae</taxon>
        <taxon>Actinoplanes</taxon>
    </lineage>
</organism>
<dbReference type="RefSeq" id="WP_282756834.1">
    <property type="nucleotide sequence ID" value="NZ_JASCTH010000001.1"/>
</dbReference>
<dbReference type="Gene3D" id="3.40.30.10">
    <property type="entry name" value="Glutaredoxin"/>
    <property type="match status" value="1"/>
</dbReference>
<name>A0ABT6WCK4_9ACTN</name>
<keyword evidence="3" id="KW-1185">Reference proteome</keyword>
<protein>
    <submittedName>
        <fullName evidence="2">TlpA disulfide reductase family protein</fullName>
    </submittedName>
</protein>
<sequence>MVFLSVAVVILTALVLIDLVLTGAVIRQLRDTEKQLVEMNTPPDTGMAPGELMPEFVSPDSDLSRTDLAGKRTLVAFFSTGCRHCPAQAERLAERADEIAGRGITVVSVLGVSEGDTEELSPLLRKAGRLITENGSGEVAGAFRAFSTPTLLVFGEDGVLVANGHSLDEVLGGR</sequence>
<accession>A0ABT6WCK4</accession>
<evidence type="ECO:0000259" key="1">
    <source>
        <dbReference type="PROSITE" id="PS51352"/>
    </source>
</evidence>
<dbReference type="Pfam" id="PF00578">
    <property type="entry name" value="AhpC-TSA"/>
    <property type="match status" value="1"/>
</dbReference>
<dbReference type="InterPro" id="IPR036249">
    <property type="entry name" value="Thioredoxin-like_sf"/>
</dbReference>